<dbReference type="Proteomes" id="UP000826212">
    <property type="component" value="Chromosome"/>
</dbReference>
<sequence>MKSFIHKSILAILFICVAMVAQAGIVDKVSNALTQGDASRLAAFFNESVELVVLDKEGIYSKDQAKVIVTSFFNKYQPTKFTSLHNGGKPDATYVIGNLVTSSGQFRVYFLVKGTDSNQKVYQLRFEKE</sequence>
<proteinExistence type="predicted"/>
<evidence type="ECO:0000313" key="1">
    <source>
        <dbReference type="EMBL" id="QZE13394.1"/>
    </source>
</evidence>
<protein>
    <submittedName>
        <fullName evidence="1">DUF4783 domain-containing protein</fullName>
    </submittedName>
</protein>
<gene>
    <name evidence="1" type="ORF">K4L44_12460</name>
</gene>
<keyword evidence="2" id="KW-1185">Reference proteome</keyword>
<accession>A0AC61ND30</accession>
<reference evidence="1" key="1">
    <citation type="submission" date="2021-08" db="EMBL/GenBank/DDBJ databases">
        <title>Novel anaerobic bacterium isolated from sea squirt in East Sea, Republic of Korea.</title>
        <authorList>
            <person name="Nguyen T.H."/>
            <person name="Li Z."/>
            <person name="Lee Y.-J."/>
            <person name="Ko J."/>
            <person name="Kim S.-G."/>
        </authorList>
    </citation>
    <scope>NUCLEOTIDE SEQUENCE</scope>
    <source>
        <strain evidence="1">KCTC 25031</strain>
    </source>
</reference>
<dbReference type="EMBL" id="CP081303">
    <property type="protein sequence ID" value="QZE13394.1"/>
    <property type="molecule type" value="Genomic_DNA"/>
</dbReference>
<evidence type="ECO:0000313" key="2">
    <source>
        <dbReference type="Proteomes" id="UP000826212"/>
    </source>
</evidence>
<name>A0AC61ND30_9BACT</name>
<organism evidence="1 2">
    <name type="scientific">Halosquirtibacter laminarini</name>
    <dbReference type="NCBI Taxonomy" id="3374600"/>
    <lineage>
        <taxon>Bacteria</taxon>
        <taxon>Pseudomonadati</taxon>
        <taxon>Bacteroidota</taxon>
        <taxon>Bacteroidia</taxon>
        <taxon>Marinilabiliales</taxon>
        <taxon>Prolixibacteraceae</taxon>
        <taxon>Halosquirtibacter</taxon>
    </lineage>
</organism>